<reference evidence="5 6" key="1">
    <citation type="submission" date="2018-11" db="EMBL/GenBank/DDBJ databases">
        <title>Novel bacteria species description.</title>
        <authorList>
            <person name="Han J.-H."/>
        </authorList>
    </citation>
    <scope>NUCLEOTIDE SEQUENCE [LARGE SCALE GENOMIC DNA]</scope>
    <source>
        <strain evidence="5 6">KCTC23259</strain>
    </source>
</reference>
<evidence type="ECO:0000256" key="2">
    <source>
        <dbReference type="ARBA" id="ARBA00022803"/>
    </source>
</evidence>
<name>A0AAE3KSP1_9BACT</name>
<protein>
    <recommendedName>
        <fullName evidence="7">Tetratricopeptide repeat protein</fullName>
    </recommendedName>
</protein>
<dbReference type="InterPro" id="IPR011990">
    <property type="entry name" value="TPR-like_helical_dom_sf"/>
</dbReference>
<keyword evidence="1" id="KW-0677">Repeat</keyword>
<dbReference type="AlphaFoldDB" id="A0AAE3KSP1"/>
<feature type="transmembrane region" description="Helical" evidence="4">
    <location>
        <begin position="301"/>
        <end position="320"/>
    </location>
</feature>
<feature type="repeat" description="TPR" evidence="3">
    <location>
        <begin position="454"/>
        <end position="487"/>
    </location>
</feature>
<organism evidence="5 6">
    <name type="scientific">Lacihabitans soyangensis</name>
    <dbReference type="NCBI Taxonomy" id="869394"/>
    <lineage>
        <taxon>Bacteria</taxon>
        <taxon>Pseudomonadati</taxon>
        <taxon>Bacteroidota</taxon>
        <taxon>Cytophagia</taxon>
        <taxon>Cytophagales</taxon>
        <taxon>Leadbetterellaceae</taxon>
        <taxon>Lacihabitans</taxon>
    </lineage>
</organism>
<dbReference type="Gene3D" id="1.25.40.10">
    <property type="entry name" value="Tetratricopeptide repeat domain"/>
    <property type="match status" value="1"/>
</dbReference>
<keyword evidence="4" id="KW-0472">Membrane</keyword>
<dbReference type="Proteomes" id="UP001204144">
    <property type="component" value="Unassembled WGS sequence"/>
</dbReference>
<dbReference type="PROSITE" id="PS50005">
    <property type="entry name" value="TPR"/>
    <property type="match status" value="3"/>
</dbReference>
<dbReference type="InterPro" id="IPR052346">
    <property type="entry name" value="O-mannosyl-transferase_TMTC"/>
</dbReference>
<feature type="transmembrane region" description="Helical" evidence="4">
    <location>
        <begin position="100"/>
        <end position="121"/>
    </location>
</feature>
<dbReference type="InterPro" id="IPR019734">
    <property type="entry name" value="TPR_rpt"/>
</dbReference>
<feature type="repeat" description="TPR" evidence="3">
    <location>
        <begin position="590"/>
        <end position="623"/>
    </location>
</feature>
<keyword evidence="2 3" id="KW-0802">TPR repeat</keyword>
<dbReference type="SUPFAM" id="SSF48452">
    <property type="entry name" value="TPR-like"/>
    <property type="match status" value="2"/>
</dbReference>
<feature type="transmembrane region" description="Helical" evidence="4">
    <location>
        <begin position="357"/>
        <end position="375"/>
    </location>
</feature>
<comment type="caution">
    <text evidence="5">The sequence shown here is derived from an EMBL/GenBank/DDBJ whole genome shotgun (WGS) entry which is preliminary data.</text>
</comment>
<keyword evidence="6" id="KW-1185">Reference proteome</keyword>
<evidence type="ECO:0000256" key="3">
    <source>
        <dbReference type="PROSITE-ProRule" id="PRU00339"/>
    </source>
</evidence>
<evidence type="ECO:0000256" key="1">
    <source>
        <dbReference type="ARBA" id="ARBA00022737"/>
    </source>
</evidence>
<evidence type="ECO:0000313" key="5">
    <source>
        <dbReference type="EMBL" id="MCP9762804.1"/>
    </source>
</evidence>
<evidence type="ECO:0008006" key="7">
    <source>
        <dbReference type="Google" id="ProtNLM"/>
    </source>
</evidence>
<feature type="transmembrane region" description="Helical" evidence="4">
    <location>
        <begin position="186"/>
        <end position="207"/>
    </location>
</feature>
<dbReference type="Pfam" id="PF12895">
    <property type="entry name" value="ANAPC3"/>
    <property type="match status" value="1"/>
</dbReference>
<accession>A0AAE3KSP1</accession>
<feature type="transmembrane region" description="Helical" evidence="4">
    <location>
        <begin position="265"/>
        <end position="289"/>
    </location>
</feature>
<feature type="transmembrane region" description="Helical" evidence="4">
    <location>
        <begin position="382"/>
        <end position="402"/>
    </location>
</feature>
<feature type="transmembrane region" description="Helical" evidence="4">
    <location>
        <begin position="227"/>
        <end position="244"/>
    </location>
</feature>
<sequence>MAKQNPKQKIEKINIETPEIEKIYNPWMVFGGILALVFISYSMIWQNGFVWDDDPYIVLNEAVKTFDLGKLLKDFHVGNYHPLTMLSLALEYALVGDKPWLSHLNNLLLHSVNSYLLYVLAKKLEVKSFVALILALFFAMHPMHVESVAWAAERKDVLYTFFLFLSFIYYLNYTKTANKLQYAISLLFFLASCLSKGMAVVLPALLIITDWWMAGKKFSVKSLTDKIPYFAITLFFAYIATTAQKEAGADASSVINAAFTASERFRIVCYSFLFYWFKTILPLNLLPFYPYPTKIGGSIPAIYNFAVIGLVAFLGVMYWLGRKNKKIWWAVAFFSISVSTVIQILPVGSAIVADRYYYLSSVGPLFLIAFWLGNLKGEFGKVLSFGLVLVWSIMTFFQTSHWKNGYTLFKPAEKFYPEDAMVLSNIGWYHLSQKEFPMAKQYLMRADNNGFKNADVCRTIGSMYIDEGDYQNALIYLEKAQLFLPKSPRTEWLTAMAYLRLNEFAKALPFAEKAVKESPENLDYLNTYAQTLMNLKRFDESNKVFAEIINKDPDNWDAYLNISYSHKLQGDTQTELKLLDDLIRKQPSYLPAYRNIGVTFSDLGRHDEAVQYWQRATVYDSTGDYDYNIGINYANRGQINAAKDWYIKAARKGKPEAIQVLKQNGVNY</sequence>
<feature type="transmembrane region" description="Helical" evidence="4">
    <location>
        <begin position="327"/>
        <end position="345"/>
    </location>
</feature>
<dbReference type="PANTHER" id="PTHR44227">
    <property type="match status" value="1"/>
</dbReference>
<evidence type="ECO:0000313" key="6">
    <source>
        <dbReference type="Proteomes" id="UP001204144"/>
    </source>
</evidence>
<dbReference type="EMBL" id="RJUF01000015">
    <property type="protein sequence ID" value="MCP9762804.1"/>
    <property type="molecule type" value="Genomic_DNA"/>
</dbReference>
<feature type="transmembrane region" description="Helical" evidence="4">
    <location>
        <begin position="128"/>
        <end position="145"/>
    </location>
</feature>
<dbReference type="PANTHER" id="PTHR44227:SF3">
    <property type="entry name" value="PROTEIN O-MANNOSYL-TRANSFERASE TMTC4"/>
    <property type="match status" value="1"/>
</dbReference>
<gene>
    <name evidence="5" type="ORF">EGI31_07530</name>
</gene>
<feature type="transmembrane region" description="Helical" evidence="4">
    <location>
        <begin position="157"/>
        <end position="174"/>
    </location>
</feature>
<feature type="repeat" description="TPR" evidence="3">
    <location>
        <begin position="488"/>
        <end position="521"/>
    </location>
</feature>
<proteinExistence type="predicted"/>
<keyword evidence="4" id="KW-0812">Transmembrane</keyword>
<evidence type="ECO:0000256" key="4">
    <source>
        <dbReference type="SAM" id="Phobius"/>
    </source>
</evidence>
<dbReference type="SMART" id="SM00028">
    <property type="entry name" value="TPR"/>
    <property type="match status" value="6"/>
</dbReference>
<dbReference type="RefSeq" id="WP_255036579.1">
    <property type="nucleotide sequence ID" value="NZ_RJUF01000015.1"/>
</dbReference>
<keyword evidence="4" id="KW-1133">Transmembrane helix</keyword>
<feature type="transmembrane region" description="Helical" evidence="4">
    <location>
        <begin position="27"/>
        <end position="45"/>
    </location>
</feature>